<keyword evidence="5" id="KW-1185">Reference proteome</keyword>
<comment type="similarity">
    <text evidence="2">Belongs to the NAD(P)-dependent epimerase/dehydratase family. Dihydroflavonol-4-reductase subfamily.</text>
</comment>
<dbReference type="EMBL" id="JASWJB010000146">
    <property type="protein sequence ID" value="KAK2595019.1"/>
    <property type="molecule type" value="Genomic_DNA"/>
</dbReference>
<evidence type="ECO:0000313" key="5">
    <source>
        <dbReference type="Proteomes" id="UP001251528"/>
    </source>
</evidence>
<keyword evidence="1 4" id="KW-0560">Oxidoreductase</keyword>
<gene>
    <name evidence="4" type="primary">GRP2</name>
    <name evidence="4" type="ORF">QQS21_007273</name>
</gene>
<feature type="domain" description="NAD-dependent epimerase/dehydratase" evidence="3">
    <location>
        <begin position="4"/>
        <end position="268"/>
    </location>
</feature>
<evidence type="ECO:0000259" key="3">
    <source>
        <dbReference type="Pfam" id="PF01370"/>
    </source>
</evidence>
<dbReference type="PANTHER" id="PTHR10366:SF564">
    <property type="entry name" value="STEROL-4-ALPHA-CARBOXYLATE 3-DEHYDROGENASE, DECARBOXYLATING"/>
    <property type="match status" value="1"/>
</dbReference>
<dbReference type="EC" id="1.1.1.283" evidence="4"/>
<comment type="caution">
    <text evidence="4">The sequence shown here is derived from an EMBL/GenBank/DDBJ whole genome shotgun (WGS) entry which is preliminary data.</text>
</comment>
<evidence type="ECO:0000313" key="4">
    <source>
        <dbReference type="EMBL" id="KAK2595019.1"/>
    </source>
</evidence>
<dbReference type="SUPFAM" id="SSF51735">
    <property type="entry name" value="NAD(P)-binding Rossmann-fold domains"/>
    <property type="match status" value="1"/>
</dbReference>
<organism evidence="4 5">
    <name type="scientific">Conoideocrella luteorostrata</name>
    <dbReference type="NCBI Taxonomy" id="1105319"/>
    <lineage>
        <taxon>Eukaryota</taxon>
        <taxon>Fungi</taxon>
        <taxon>Dikarya</taxon>
        <taxon>Ascomycota</taxon>
        <taxon>Pezizomycotina</taxon>
        <taxon>Sordariomycetes</taxon>
        <taxon>Hypocreomycetidae</taxon>
        <taxon>Hypocreales</taxon>
        <taxon>Clavicipitaceae</taxon>
        <taxon>Conoideocrella</taxon>
    </lineage>
</organism>
<dbReference type="InterPro" id="IPR050425">
    <property type="entry name" value="NAD(P)_dehydrat-like"/>
</dbReference>
<evidence type="ECO:0000256" key="1">
    <source>
        <dbReference type="ARBA" id="ARBA00023002"/>
    </source>
</evidence>
<dbReference type="Gene3D" id="3.40.50.720">
    <property type="entry name" value="NAD(P)-binding Rossmann-like Domain"/>
    <property type="match status" value="1"/>
</dbReference>
<accession>A0AAJ0FX65</accession>
<dbReference type="PANTHER" id="PTHR10366">
    <property type="entry name" value="NAD DEPENDENT EPIMERASE/DEHYDRATASE"/>
    <property type="match status" value="1"/>
</dbReference>
<proteinExistence type="inferred from homology"/>
<dbReference type="GO" id="GO:0043892">
    <property type="term" value="F:methylglyoxal reductase (NADPH) activity"/>
    <property type="evidence" value="ECO:0007669"/>
    <property type="project" value="UniProtKB-EC"/>
</dbReference>
<dbReference type="InterPro" id="IPR001509">
    <property type="entry name" value="Epimerase_deHydtase"/>
</dbReference>
<sequence>MVRVLLTGGNGFIASHILDVLVHKRYSVAITVRTKEKGEKVLARYKGHGSVDISIFVVPDFTVPGAFDDCFANGNAFDAVLHAASPFKYSVTNIQKELLDPAIVGTKLLLKAIYDHAESVKTVVLTSSFAAILDSYKPNAIPHHTYDASQWNPLTKEDALKDTLNGYRASKLFAERAAWDFMDTHKPAFSFVSICPTLAFGPITQPLDGPEALNTSSQRVFNFVKGSCKSQMPDTGVSFFLWIDVRDLALAHVKAVELQFAAPESRRYLLTAGYFTNKEVCDIIVRHFGKYKGVLPNSAGEGGFPEEGVYKFDDEQARNELKIEYTSLEKSVVDTVNSLEARGYV</sequence>
<reference evidence="4" key="1">
    <citation type="submission" date="2023-06" db="EMBL/GenBank/DDBJ databases">
        <title>Conoideocrella luteorostrata (Hypocreales: Clavicipitaceae), a potential biocontrol fungus for elongate hemlock scale in United States Christmas tree production areas.</title>
        <authorList>
            <person name="Barrett H."/>
            <person name="Lovett B."/>
            <person name="Macias A.M."/>
            <person name="Stajich J.E."/>
            <person name="Kasson M.T."/>
        </authorList>
    </citation>
    <scope>NUCLEOTIDE SEQUENCE</scope>
    <source>
        <strain evidence="4">ARSEF 14590</strain>
    </source>
</reference>
<evidence type="ECO:0000256" key="2">
    <source>
        <dbReference type="ARBA" id="ARBA00023445"/>
    </source>
</evidence>
<dbReference type="InterPro" id="IPR036291">
    <property type="entry name" value="NAD(P)-bd_dom_sf"/>
</dbReference>
<dbReference type="Proteomes" id="UP001251528">
    <property type="component" value="Unassembled WGS sequence"/>
</dbReference>
<dbReference type="Pfam" id="PF01370">
    <property type="entry name" value="Epimerase"/>
    <property type="match status" value="1"/>
</dbReference>
<protein>
    <submittedName>
        <fullName evidence="4">Glycine-rich RNA-binding protein 2, mitochondrial</fullName>
        <ecNumber evidence="4">1.1.1.283</ecNumber>
    </submittedName>
</protein>
<name>A0AAJ0FX65_9HYPO</name>
<dbReference type="AlphaFoldDB" id="A0AAJ0FX65"/>